<dbReference type="OrthoDB" id="6430772at2"/>
<accession>A0A1H8QSS9</accession>
<dbReference type="Gene3D" id="1.10.357.10">
    <property type="entry name" value="Tetracycline Repressor, domain 2"/>
    <property type="match status" value="1"/>
</dbReference>
<dbReference type="Proteomes" id="UP000198942">
    <property type="component" value="Unassembled WGS sequence"/>
</dbReference>
<evidence type="ECO:0000256" key="2">
    <source>
        <dbReference type="PROSITE-ProRule" id="PRU00335"/>
    </source>
</evidence>
<dbReference type="PANTHER" id="PTHR30055">
    <property type="entry name" value="HTH-TYPE TRANSCRIPTIONAL REGULATOR RUTR"/>
    <property type="match status" value="1"/>
</dbReference>
<evidence type="ECO:0000313" key="4">
    <source>
        <dbReference type="EMBL" id="SEO57280.1"/>
    </source>
</evidence>
<sequence>MIAHSNISEKNEAILQASLRLFVEYGFHGTPTSKIAAEAGTAHGTIFTYYKTKDDLIAALYEYVKNEFRDFLVKNVRGEGTIKERLRDLFFYSVQWSLDNRKEFYFTQQFQYSTHLKKASTESIVKEKSLHRAIYQEALDNKVFRPLPLEMIAELAMSQMIGMFQFLSEVNYPPAETKALIDEAFTGMWRMLAVA</sequence>
<dbReference type="InterPro" id="IPR009057">
    <property type="entry name" value="Homeodomain-like_sf"/>
</dbReference>
<dbReference type="AlphaFoldDB" id="A0A1H8QSS9"/>
<dbReference type="SUPFAM" id="SSF46689">
    <property type="entry name" value="Homeodomain-like"/>
    <property type="match status" value="1"/>
</dbReference>
<evidence type="ECO:0000256" key="1">
    <source>
        <dbReference type="ARBA" id="ARBA00023125"/>
    </source>
</evidence>
<dbReference type="EMBL" id="FOCL01000009">
    <property type="protein sequence ID" value="SEO57280.1"/>
    <property type="molecule type" value="Genomic_DNA"/>
</dbReference>
<reference evidence="5" key="1">
    <citation type="submission" date="2016-10" db="EMBL/GenBank/DDBJ databases">
        <authorList>
            <person name="Varghese N."/>
            <person name="Submissions S."/>
        </authorList>
    </citation>
    <scope>NUCLEOTIDE SEQUENCE [LARGE SCALE GENOMIC DNA]</scope>
    <source>
        <strain evidence="5">Gh-48</strain>
    </source>
</reference>
<keyword evidence="1 2" id="KW-0238">DNA-binding</keyword>
<dbReference type="InterPro" id="IPR050109">
    <property type="entry name" value="HTH-type_TetR-like_transc_reg"/>
</dbReference>
<dbReference type="InterPro" id="IPR036271">
    <property type="entry name" value="Tet_transcr_reg_TetR-rel_C_sf"/>
</dbReference>
<gene>
    <name evidence="4" type="ORF">SAMN05192574_109134</name>
</gene>
<dbReference type="GO" id="GO:0003677">
    <property type="term" value="F:DNA binding"/>
    <property type="evidence" value="ECO:0007669"/>
    <property type="project" value="UniProtKB-UniRule"/>
</dbReference>
<feature type="domain" description="HTH tetR-type" evidence="3">
    <location>
        <begin position="8"/>
        <end position="68"/>
    </location>
</feature>
<dbReference type="RefSeq" id="WP_091216667.1">
    <property type="nucleotide sequence ID" value="NZ_FOCL01000009.1"/>
</dbReference>
<dbReference type="PANTHER" id="PTHR30055:SF222">
    <property type="entry name" value="REGULATORY PROTEIN"/>
    <property type="match status" value="1"/>
</dbReference>
<evidence type="ECO:0000313" key="5">
    <source>
        <dbReference type="Proteomes" id="UP000198942"/>
    </source>
</evidence>
<keyword evidence="5" id="KW-1185">Reference proteome</keyword>
<evidence type="ECO:0000259" key="3">
    <source>
        <dbReference type="PROSITE" id="PS50977"/>
    </source>
</evidence>
<protein>
    <submittedName>
        <fullName evidence="4">DNA-binding transcriptional regulator, AcrR family</fullName>
    </submittedName>
</protein>
<dbReference type="InterPro" id="IPR001647">
    <property type="entry name" value="HTH_TetR"/>
</dbReference>
<dbReference type="Pfam" id="PF00440">
    <property type="entry name" value="TetR_N"/>
    <property type="match status" value="1"/>
</dbReference>
<feature type="DNA-binding region" description="H-T-H motif" evidence="2">
    <location>
        <begin position="31"/>
        <end position="50"/>
    </location>
</feature>
<proteinExistence type="predicted"/>
<organism evidence="4 5">
    <name type="scientific">Mucilaginibacter gossypiicola</name>
    <dbReference type="NCBI Taxonomy" id="551995"/>
    <lineage>
        <taxon>Bacteria</taxon>
        <taxon>Pseudomonadati</taxon>
        <taxon>Bacteroidota</taxon>
        <taxon>Sphingobacteriia</taxon>
        <taxon>Sphingobacteriales</taxon>
        <taxon>Sphingobacteriaceae</taxon>
        <taxon>Mucilaginibacter</taxon>
    </lineage>
</organism>
<dbReference type="STRING" id="551995.SAMN05192574_109134"/>
<dbReference type="PRINTS" id="PR00455">
    <property type="entry name" value="HTHTETR"/>
</dbReference>
<dbReference type="SUPFAM" id="SSF48498">
    <property type="entry name" value="Tetracyclin repressor-like, C-terminal domain"/>
    <property type="match status" value="1"/>
</dbReference>
<name>A0A1H8QSS9_9SPHI</name>
<dbReference type="PROSITE" id="PS50977">
    <property type="entry name" value="HTH_TETR_2"/>
    <property type="match status" value="1"/>
</dbReference>